<organism evidence="1">
    <name type="scientific">marine sediment metagenome</name>
    <dbReference type="NCBI Taxonomy" id="412755"/>
    <lineage>
        <taxon>unclassified sequences</taxon>
        <taxon>metagenomes</taxon>
        <taxon>ecological metagenomes</taxon>
    </lineage>
</organism>
<sequence length="98" mass="10627">WRVERDRDLPQSNHTTAWGTGTYILANVQCICKLYNIAPAIQLHNQVSIDANSRLIAAAPELLGALKDLMDWLSQSSLAPCGELENAVAAIAKAEVTP</sequence>
<feature type="non-terminal residue" evidence="1">
    <location>
        <position position="1"/>
    </location>
</feature>
<reference evidence="1" key="1">
    <citation type="journal article" date="2015" name="Nature">
        <title>Complex archaea that bridge the gap between prokaryotes and eukaryotes.</title>
        <authorList>
            <person name="Spang A."/>
            <person name="Saw J.H."/>
            <person name="Jorgensen S.L."/>
            <person name="Zaremba-Niedzwiedzka K."/>
            <person name="Martijn J."/>
            <person name="Lind A.E."/>
            <person name="van Eijk R."/>
            <person name="Schleper C."/>
            <person name="Guy L."/>
            <person name="Ettema T.J."/>
        </authorList>
    </citation>
    <scope>NUCLEOTIDE SEQUENCE</scope>
</reference>
<accession>A0A0F8Z4Y5</accession>
<dbReference type="EMBL" id="LAZR01065640">
    <property type="protein sequence ID" value="KKK55146.1"/>
    <property type="molecule type" value="Genomic_DNA"/>
</dbReference>
<evidence type="ECO:0000313" key="1">
    <source>
        <dbReference type="EMBL" id="KKK55146.1"/>
    </source>
</evidence>
<gene>
    <name evidence="1" type="ORF">LCGC14_3077550</name>
</gene>
<proteinExistence type="predicted"/>
<dbReference type="AlphaFoldDB" id="A0A0F8Z4Y5"/>
<comment type="caution">
    <text evidence="1">The sequence shown here is derived from an EMBL/GenBank/DDBJ whole genome shotgun (WGS) entry which is preliminary data.</text>
</comment>
<name>A0A0F8Z4Y5_9ZZZZ</name>
<protein>
    <submittedName>
        <fullName evidence="1">Uncharacterized protein</fullName>
    </submittedName>
</protein>